<dbReference type="Proteomes" id="UP000054928">
    <property type="component" value="Unassembled WGS sequence"/>
</dbReference>
<sequence>MSASYLLKPRMHSSIWKANRAALTRDEDCATAAPTIGTAFRDINTTTPQSKHSSAIFFILIKFFTIHVLQSCAHIHLLPNERPAVPIQLHYLCSLIKAFCCAKLSGNVTIRSTRRSQRLTRQQDRQERDPMTTRL</sequence>
<feature type="region of interest" description="Disordered" evidence="1">
    <location>
        <begin position="113"/>
        <end position="135"/>
    </location>
</feature>
<keyword evidence="3" id="KW-1185">Reference proteome</keyword>
<dbReference type="GeneID" id="36402727"/>
<dbReference type="EMBL" id="CCYD01003101">
    <property type="protein sequence ID" value="CEG49937.1"/>
    <property type="molecule type" value="Genomic_DNA"/>
</dbReference>
<feature type="compositionally biased region" description="Basic and acidic residues" evidence="1">
    <location>
        <begin position="121"/>
        <end position="135"/>
    </location>
</feature>
<reference evidence="3" key="1">
    <citation type="submission" date="2014-09" db="EMBL/GenBank/DDBJ databases">
        <authorList>
            <person name="Sharma Rahul"/>
            <person name="Thines Marco"/>
        </authorList>
    </citation>
    <scope>NUCLEOTIDE SEQUENCE [LARGE SCALE GENOMIC DNA]</scope>
</reference>
<dbReference type="RefSeq" id="XP_024586306.1">
    <property type="nucleotide sequence ID" value="XM_024721181.1"/>
</dbReference>
<evidence type="ECO:0000256" key="1">
    <source>
        <dbReference type="SAM" id="MobiDB-lite"/>
    </source>
</evidence>
<proteinExistence type="predicted"/>
<evidence type="ECO:0000313" key="3">
    <source>
        <dbReference type="Proteomes" id="UP000054928"/>
    </source>
</evidence>
<dbReference type="AlphaFoldDB" id="A0A0P1B7U2"/>
<name>A0A0P1B7U2_PLAHL</name>
<protein>
    <submittedName>
        <fullName evidence="2">Uncharacterized protein</fullName>
    </submittedName>
</protein>
<accession>A0A0P1B7U2</accession>
<evidence type="ECO:0000313" key="2">
    <source>
        <dbReference type="EMBL" id="CEG49937.1"/>
    </source>
</evidence>
<organism evidence="2 3">
    <name type="scientific">Plasmopara halstedii</name>
    <name type="common">Downy mildew of sunflower</name>
    <dbReference type="NCBI Taxonomy" id="4781"/>
    <lineage>
        <taxon>Eukaryota</taxon>
        <taxon>Sar</taxon>
        <taxon>Stramenopiles</taxon>
        <taxon>Oomycota</taxon>
        <taxon>Peronosporomycetes</taxon>
        <taxon>Peronosporales</taxon>
        <taxon>Peronosporaceae</taxon>
        <taxon>Plasmopara</taxon>
    </lineage>
</organism>